<evidence type="ECO:0000313" key="2">
    <source>
        <dbReference type="EMBL" id="VAW70010.1"/>
    </source>
</evidence>
<dbReference type="AlphaFoldDB" id="A0A3B0XZ81"/>
<name>A0A3B0XZ81_9ZZZZ</name>
<gene>
    <name evidence="2" type="ORF">MNBD_GAMMA10-1991</name>
</gene>
<proteinExistence type="predicted"/>
<protein>
    <recommendedName>
        <fullName evidence="1">Transposase InsH N-terminal domain-containing protein</fullName>
    </recommendedName>
</protein>
<dbReference type="PANTHER" id="PTHR33803:SF3">
    <property type="entry name" value="BLL1974 PROTEIN"/>
    <property type="match status" value="1"/>
</dbReference>
<dbReference type="InterPro" id="IPR008490">
    <property type="entry name" value="Transposase_InsH_N"/>
</dbReference>
<accession>A0A3B0XZ81</accession>
<feature type="domain" description="Transposase InsH N-terminal" evidence="1">
    <location>
        <begin position="23"/>
        <end position="110"/>
    </location>
</feature>
<dbReference type="Pfam" id="PF05598">
    <property type="entry name" value="DUF772"/>
    <property type="match status" value="1"/>
</dbReference>
<dbReference type="EMBL" id="UOFJ01000483">
    <property type="protein sequence ID" value="VAW70010.1"/>
    <property type="molecule type" value="Genomic_DNA"/>
</dbReference>
<sequence length="348" mass="39868">MRVTRLTQISIFENYSKHERGVQLKALSALLDDYPEILTLIERDLIDKSRKPVGRTGLTVENIFRCLLLKQQLKVSYEQLSFHLSDSMSYRSFTRLAAHINPSRSTLQSTIRRIKPETLEKVHNALSQRLFKQGVICLEKVRIDSTVVESNIAAPSDSQLLNDAVRVLSRHLAKSRKSTGEKIRFTDKRDTSKSLAFKIFNAKNTEKEALYPDLLKIVARVLKQVERGLTQVKGAQNESKDKQRWILSVEHYRDLTLKIIDQTTRRVILKEKVPSSEKTVSLFEPHTDIIVKGARDVQYGHKMNLSSDSSGFITYACIEKGNPSDKELFVPVLNAHQENYQTLVRHPQ</sequence>
<evidence type="ECO:0000259" key="1">
    <source>
        <dbReference type="Pfam" id="PF05598"/>
    </source>
</evidence>
<organism evidence="2">
    <name type="scientific">hydrothermal vent metagenome</name>
    <dbReference type="NCBI Taxonomy" id="652676"/>
    <lineage>
        <taxon>unclassified sequences</taxon>
        <taxon>metagenomes</taxon>
        <taxon>ecological metagenomes</taxon>
    </lineage>
</organism>
<reference evidence="2" key="1">
    <citation type="submission" date="2018-06" db="EMBL/GenBank/DDBJ databases">
        <authorList>
            <person name="Zhirakovskaya E."/>
        </authorList>
    </citation>
    <scope>NUCLEOTIDE SEQUENCE</scope>
</reference>
<dbReference type="PANTHER" id="PTHR33803">
    <property type="entry name" value="IS1478 TRANSPOSASE"/>
    <property type="match status" value="1"/>
</dbReference>